<dbReference type="AlphaFoldDB" id="A0A3G3JZD8"/>
<feature type="region of interest" description="Disordered" evidence="2">
    <location>
        <begin position="132"/>
        <end position="170"/>
    </location>
</feature>
<evidence type="ECO:0000313" key="5">
    <source>
        <dbReference type="Proteomes" id="UP000269097"/>
    </source>
</evidence>
<feature type="domain" description="Zinc-ribbon" evidence="3">
    <location>
        <begin position="209"/>
        <end position="230"/>
    </location>
</feature>
<dbReference type="RefSeq" id="WP_123040951.1">
    <property type="nucleotide sequence ID" value="NZ_CP033433.1"/>
</dbReference>
<accession>A0A3G3JZD8</accession>
<gene>
    <name evidence="4" type="ORF">EAV92_10025</name>
</gene>
<feature type="coiled-coil region" evidence="1">
    <location>
        <begin position="76"/>
        <end position="103"/>
    </location>
</feature>
<organism evidence="4 5">
    <name type="scientific">Cohnella candidum</name>
    <dbReference type="NCBI Taxonomy" id="2674991"/>
    <lineage>
        <taxon>Bacteria</taxon>
        <taxon>Bacillati</taxon>
        <taxon>Bacillota</taxon>
        <taxon>Bacilli</taxon>
        <taxon>Bacillales</taxon>
        <taxon>Paenibacillaceae</taxon>
        <taxon>Cohnella</taxon>
    </lineage>
</organism>
<proteinExistence type="predicted"/>
<evidence type="ECO:0000313" key="4">
    <source>
        <dbReference type="EMBL" id="AYQ72869.1"/>
    </source>
</evidence>
<evidence type="ECO:0000256" key="2">
    <source>
        <dbReference type="SAM" id="MobiDB-lite"/>
    </source>
</evidence>
<reference evidence="4 5" key="1">
    <citation type="submission" date="2018-10" db="EMBL/GenBank/DDBJ databases">
        <title>Genome Sequence of Cohnella sp.</title>
        <authorList>
            <person name="Srinivasan S."/>
            <person name="Kim M.K."/>
        </authorList>
    </citation>
    <scope>NUCLEOTIDE SEQUENCE [LARGE SCALE GENOMIC DNA]</scope>
    <source>
        <strain evidence="4 5">18JY8-7</strain>
    </source>
</reference>
<dbReference type="KEGG" id="coh:EAV92_10025"/>
<evidence type="ECO:0000259" key="3">
    <source>
        <dbReference type="Pfam" id="PF13240"/>
    </source>
</evidence>
<dbReference type="InterPro" id="IPR026870">
    <property type="entry name" value="Zinc_ribbon_dom"/>
</dbReference>
<protein>
    <recommendedName>
        <fullName evidence="3">Zinc-ribbon domain-containing protein</fullName>
    </recommendedName>
</protein>
<dbReference type="Proteomes" id="UP000269097">
    <property type="component" value="Chromosome"/>
</dbReference>
<evidence type="ECO:0000256" key="1">
    <source>
        <dbReference type="SAM" id="Coils"/>
    </source>
</evidence>
<keyword evidence="5" id="KW-1185">Reference proteome</keyword>
<keyword evidence="1" id="KW-0175">Coiled coil</keyword>
<dbReference type="EMBL" id="CP033433">
    <property type="protein sequence ID" value="AYQ72869.1"/>
    <property type="molecule type" value="Genomic_DNA"/>
</dbReference>
<dbReference type="Pfam" id="PF13240">
    <property type="entry name" value="Zn_Ribbon_1"/>
    <property type="match status" value="1"/>
</dbReference>
<sequence>MSLFRKITETVSKGVSTATEKAQQTVEVTRLHSQISGKRREIEKLYVSMGEAVFRGYLDKDLSRAETKVIPACEEIVAIRGEVEALEERIMQLRNEKECVCGRKVPYDTRFCPSCGHPFPEPAIPAAEDPLEEFDRQETEPSGLSSADPFVEPPGYKDPGEAPSASDWADVGKPVLEEVPSAWSDAGQATPSFLDDADAVGAERADSAKCPGCGTAVGTTAKFCPSCGTPQQ</sequence>
<name>A0A3G3JZD8_9BACL</name>